<accession>A0A3D9Z0X2</accession>
<dbReference type="RefSeq" id="WP_115834686.1">
    <property type="nucleotide sequence ID" value="NZ_CP025086.1"/>
</dbReference>
<dbReference type="Gene3D" id="1.20.58.220">
    <property type="entry name" value="Phosphate transport system protein phou homolog 2, domain 2"/>
    <property type="match status" value="1"/>
</dbReference>
<dbReference type="InterPro" id="IPR038078">
    <property type="entry name" value="PhoU-like_sf"/>
</dbReference>
<organism evidence="1 2">
    <name type="scientific">Methylovirgula ligni</name>
    <dbReference type="NCBI Taxonomy" id="569860"/>
    <lineage>
        <taxon>Bacteria</taxon>
        <taxon>Pseudomonadati</taxon>
        <taxon>Pseudomonadota</taxon>
        <taxon>Alphaproteobacteria</taxon>
        <taxon>Hyphomicrobiales</taxon>
        <taxon>Beijerinckiaceae</taxon>
        <taxon>Methylovirgula</taxon>
    </lineage>
</organism>
<dbReference type="AlphaFoldDB" id="A0A3D9Z0X2"/>
<evidence type="ECO:0000313" key="1">
    <source>
        <dbReference type="EMBL" id="REF88833.1"/>
    </source>
</evidence>
<keyword evidence="2" id="KW-1185">Reference proteome</keyword>
<dbReference type="EMBL" id="QUMO01000001">
    <property type="protein sequence ID" value="REF88833.1"/>
    <property type="molecule type" value="Genomic_DNA"/>
</dbReference>
<comment type="caution">
    <text evidence="1">The sequence shown here is derived from an EMBL/GenBank/DDBJ whole genome shotgun (WGS) entry which is preliminary data.</text>
</comment>
<reference evidence="1 2" key="1">
    <citation type="submission" date="2018-08" db="EMBL/GenBank/DDBJ databases">
        <title>Genomic Encyclopedia of Type Strains, Phase IV (KMG-IV): sequencing the most valuable type-strain genomes for metagenomic binning, comparative biology and taxonomic classification.</title>
        <authorList>
            <person name="Goeker M."/>
        </authorList>
    </citation>
    <scope>NUCLEOTIDE SEQUENCE [LARGE SCALE GENOMIC DNA]</scope>
    <source>
        <strain evidence="1 2">BW863</strain>
    </source>
</reference>
<proteinExistence type="predicted"/>
<dbReference type="Proteomes" id="UP000256900">
    <property type="component" value="Unassembled WGS sequence"/>
</dbReference>
<name>A0A3D9Z0X2_9HYPH</name>
<sequence length="639" mass="68344">MKTEIVEWLGQSDLLLPQLIAEGLAANDRVKARLSVLQAAALHAHDPHGTRIDLTEECRAAGLDPIPLQALANSATLAEGAKVTAAGLGGLGNAIWDDIAAMLRAVQAGDPTKAETYGTRLDAIKAASQLGADAVASAEIARLTAISEADSLHRLIMDLHRALNALAATHAQEVVAGAHSYGLTAEDKQALEAFMQGVESTRALKFDHPGLGTTALRAGARFTIQNDIGETDAHVVVIGVEPATVTITYTDVHHARAKFFTRLFRDFSVQWSGLDDKTSAALKDQEAFYLITGRYPYADAEARDSFLRELGASLVFQIDWNKARKVLRAFVSNADAVRLLEWAAAQRVGHRGFLQLGGADLINAAVRHAAPARIGFGEHFDQALGREAAVDFLKAVLRISVEALQQGSSLRSAKARIEEALVTHLQRGDTGLLAVVIRQAGLARDIAVAIAQFIADRRRKLPTDAEALARHAGRIEEKADRIVFDARGEIARFGVDRGLERLADLIEQTIDELEEAAFIASLTPTDTAPELLDCLAELSAVTVSGTAAAVIGAAAAAEIPEGQRVDYEDALAAATRLVEDEHRGDTAERTVTAKILGGSYDLKASLAILSLAHPLERATDQLARFGHSLRDYVLSDLSS</sequence>
<gene>
    <name evidence="1" type="ORF">DES32_0041</name>
</gene>
<protein>
    <submittedName>
        <fullName evidence="1">Uncharacterized protein Yka (UPF0111/DUF47 family)</fullName>
    </submittedName>
</protein>
<dbReference type="OrthoDB" id="7244081at2"/>
<evidence type="ECO:0000313" key="2">
    <source>
        <dbReference type="Proteomes" id="UP000256900"/>
    </source>
</evidence>